<evidence type="ECO:0000259" key="1">
    <source>
        <dbReference type="Pfam" id="PF13472"/>
    </source>
</evidence>
<sequence length="297" mass="31733">MTGRHNNTPARTRSFRHRVLAAGTALLSVIGLGATIVPAAQADTRNIVALGDSFSSNPDQVRNTLRAIPGPIGDWADDYPQTAGCLQAPNNFPAKLSQATDRPVDDYSCTATTSGSMMNRINQAIDAGAVRNDSTVVLAVGMNDYGLFGAFDNGTNILDPGNVAAAYRDNMQRAADRIRSVAPEARIVVPGALPTVDRKNTTFCALNVVPDFPMGVPVPILRDVENWNRDNQRAAAADIDATYVEVMDGARGHDTCAADNDRYVAGIVDTTTPNYNMMFHPSENGSQYLADTVAPHV</sequence>
<dbReference type="STRING" id="1404245.CGLY_02660"/>
<evidence type="ECO:0000313" key="2">
    <source>
        <dbReference type="EMBL" id="AHW62980.1"/>
    </source>
</evidence>
<dbReference type="eggNOG" id="COG2755">
    <property type="taxonomic scope" value="Bacteria"/>
</dbReference>
<organism evidence="2 3">
    <name type="scientific">Corynebacterium glyciniphilum AJ 3170</name>
    <dbReference type="NCBI Taxonomy" id="1404245"/>
    <lineage>
        <taxon>Bacteria</taxon>
        <taxon>Bacillati</taxon>
        <taxon>Actinomycetota</taxon>
        <taxon>Actinomycetes</taxon>
        <taxon>Mycobacteriales</taxon>
        <taxon>Corynebacteriaceae</taxon>
        <taxon>Corynebacterium</taxon>
    </lineage>
</organism>
<accession>X5E6A4</accession>
<dbReference type="Gene3D" id="3.40.50.1110">
    <property type="entry name" value="SGNH hydrolase"/>
    <property type="match status" value="1"/>
</dbReference>
<dbReference type="Proteomes" id="UP000023703">
    <property type="component" value="Chromosome"/>
</dbReference>
<dbReference type="InterPro" id="IPR036514">
    <property type="entry name" value="SGNH_hydro_sf"/>
</dbReference>
<dbReference type="InterPro" id="IPR013830">
    <property type="entry name" value="SGNH_hydro"/>
</dbReference>
<dbReference type="AlphaFoldDB" id="X5E6A4"/>
<dbReference type="EMBL" id="CP006842">
    <property type="protein sequence ID" value="AHW62980.1"/>
    <property type="molecule type" value="Genomic_DNA"/>
</dbReference>
<dbReference type="Pfam" id="PF13472">
    <property type="entry name" value="Lipase_GDSL_2"/>
    <property type="match status" value="1"/>
</dbReference>
<gene>
    <name evidence="2" type="primary">estA</name>
    <name evidence="2" type="ORF">CGLY_02660</name>
</gene>
<dbReference type="RefSeq" id="WP_038545948.1">
    <property type="nucleotide sequence ID" value="NZ_CP006842.1"/>
</dbReference>
<dbReference type="SUPFAM" id="SSF52266">
    <property type="entry name" value="SGNH hydrolase"/>
    <property type="match status" value="1"/>
</dbReference>
<feature type="domain" description="SGNH hydrolase-type esterase" evidence="1">
    <location>
        <begin position="50"/>
        <end position="287"/>
    </location>
</feature>
<evidence type="ECO:0000313" key="3">
    <source>
        <dbReference type="Proteomes" id="UP000023703"/>
    </source>
</evidence>
<proteinExistence type="predicted"/>
<dbReference type="KEGG" id="cgy:CGLY_02660"/>
<dbReference type="OrthoDB" id="4393918at2"/>
<keyword evidence="3" id="KW-1185">Reference proteome</keyword>
<protein>
    <submittedName>
        <fullName evidence="2">Secreted esterase A</fullName>
    </submittedName>
</protein>
<dbReference type="HOGENOM" id="CLU_038449_2_0_11"/>
<reference evidence="2 3" key="1">
    <citation type="journal article" date="2015" name="Int. J. Syst. Evol. Microbiol.">
        <title>Revisiting Corynebacterium glyciniphilum (ex Kubota et al., 1972) sp. nov., nom. rev., isolated from putrefied banana.</title>
        <authorList>
            <person name="Al-Dilaimi A."/>
            <person name="Bednarz H."/>
            <person name="Lomker A."/>
            <person name="Niehaus K."/>
            <person name="Kalinowski J."/>
            <person name="Ruckert C."/>
        </authorList>
    </citation>
    <scope>NUCLEOTIDE SEQUENCE [LARGE SCALE GENOMIC DNA]</scope>
    <source>
        <strain evidence="2">AJ 3170</strain>
    </source>
</reference>
<name>X5E6A4_9CORY</name>